<dbReference type="InterPro" id="IPR004358">
    <property type="entry name" value="Sig_transdc_His_kin-like_C"/>
</dbReference>
<dbReference type="NCBIfam" id="TIGR00229">
    <property type="entry name" value="sensory_box"/>
    <property type="match status" value="5"/>
</dbReference>
<dbReference type="EC" id="2.7.13.3" evidence="2"/>
<dbReference type="SMART" id="SM00091">
    <property type="entry name" value="PAS"/>
    <property type="match status" value="6"/>
</dbReference>
<dbReference type="InterPro" id="IPR029016">
    <property type="entry name" value="GAF-like_dom_sf"/>
</dbReference>
<keyword evidence="3" id="KW-0597">Phosphoprotein</keyword>
<sequence length="1178" mass="132046">PFELVEITIMHKDGHEVIMETSGVPYFDSEGRFKGYRGIDRDISERKRSADLIRIQRDFAQKLSTKTDLAETLEFCLDTALESTGMDSGGIYLVDAETGGLKLACHKGLSEQFIKTISFLDKGTPNTRLVMKGKPVYAPYQPEYEDLMDAVRENEGLRALSVIPIVYEGKVIACMNVSSRILDDVPTTARNVLETIAAQIGGVIARLRTVEALKSSENKYRTLFENAEDAIFIMEGDRFIDCNPRTLELYGCKRKEIIGQPPYKFSPPEQPDGRNSKKKALEKINAALAGDPQRFFWKHIQLDGTPFDAEVTLNCLDIGGRKFLQAIVRDITDRMRAEEALRLSEEKFAKAFHSSPNLMNLTDLADMRRLDVNEGFTRITGYSRDEAVGKTLDEFNIFVDPREVKKGLRLVRERATGETFDARIRTKSGEERIIRYSGDSFEAGGKELAIFVGVDITERKKAAEALRNSEREKAAILGSMKEHVIYHSPDFRILWANKAAADSLGMEPEDLVGKRCYQLWPKQNEICEDCPILKALETGDVHEVEQTTPDGRIWFVRGYPVKDEEGNVVAMVETTLEITERKRAEEALKTSMRRNEALLQAMPDMMFVMTKDGTYVDFQADRDEHLAIPRDQIIGKNIAKTGFSTETVNSIKDSIDNALKTKETQTIEYELMTPVGLGFYEARIVPLTDSEVLATVRDVTERVIQSKKIEQAKQEWERTFDATSDLIMIVDKNRRIVRANLAVAEYAGLDMRNLLGKAFFEVFHLPAEDENSCTEDVCIESGKTQHTELTDPVTGKVFLMSVSPLLDDEGQTLGTVDVARDITKIRSIEAALMQSEAQFRGLAESVEDIIFSIDNEGRFKYLNPAVNEILGFKPKELAGKEVTKSPLEDFIVWDAINKDMFPGREQIPLFETEVKDSDGRKRILEVSARRLPKQIVGVARDITERKLMEQQLIKASKLASIGVLASGIAHQVNNPLAIMVLSATAIRDLLTQETMETKELRNKITKYINTLDRQIHRTRKVVSGLLSFTQEKQAKIAPADLKDILADSTQFISQHPSNKTLTLNVSHAPDLPKVLVDPVALGQVIVNIIQNAIDAMKGEGKISIQTEKSNTDYARILITDTGPGIPKQLKEDIFEPLFSTKTADRGTGLGLPLSVMLLERFGGRIYLEDKSPAGATFV</sequence>
<organism evidence="9 10">
    <name type="scientific">candidate division WOR-3 bacterium</name>
    <dbReference type="NCBI Taxonomy" id="2052148"/>
    <lineage>
        <taxon>Bacteria</taxon>
        <taxon>Bacteria division WOR-3</taxon>
    </lineage>
</organism>
<dbReference type="InterPro" id="IPR013656">
    <property type="entry name" value="PAS_4"/>
</dbReference>
<feature type="non-terminal residue" evidence="9">
    <location>
        <position position="1178"/>
    </location>
</feature>
<dbReference type="InterPro" id="IPR000700">
    <property type="entry name" value="PAS-assoc_C"/>
</dbReference>
<dbReference type="SMART" id="SM00065">
    <property type="entry name" value="GAF"/>
    <property type="match status" value="1"/>
</dbReference>
<dbReference type="InterPro" id="IPR003018">
    <property type="entry name" value="GAF"/>
</dbReference>
<dbReference type="PRINTS" id="PR00344">
    <property type="entry name" value="BCTRLSENSOR"/>
</dbReference>
<gene>
    <name evidence="9" type="ORF">GF359_06540</name>
</gene>
<dbReference type="InterPro" id="IPR003661">
    <property type="entry name" value="HisK_dim/P_dom"/>
</dbReference>
<dbReference type="AlphaFoldDB" id="A0A9D5QDA4"/>
<dbReference type="EMBL" id="WJKJ01000219">
    <property type="protein sequence ID" value="MBD3364856.1"/>
    <property type="molecule type" value="Genomic_DNA"/>
</dbReference>
<dbReference type="Proteomes" id="UP000630660">
    <property type="component" value="Unassembled WGS sequence"/>
</dbReference>
<feature type="domain" description="Histidine kinase" evidence="6">
    <location>
        <begin position="967"/>
        <end position="1178"/>
    </location>
</feature>
<feature type="non-terminal residue" evidence="9">
    <location>
        <position position="1"/>
    </location>
</feature>
<feature type="domain" description="PAC" evidence="8">
    <location>
        <begin position="540"/>
        <end position="590"/>
    </location>
</feature>
<dbReference type="Pfam" id="PF08448">
    <property type="entry name" value="PAS_4"/>
    <property type="match status" value="4"/>
</dbReference>
<dbReference type="SUPFAM" id="SSF55785">
    <property type="entry name" value="PYP-like sensor domain (PAS domain)"/>
    <property type="match status" value="7"/>
</dbReference>
<evidence type="ECO:0000259" key="6">
    <source>
        <dbReference type="PROSITE" id="PS50109"/>
    </source>
</evidence>
<evidence type="ECO:0000256" key="5">
    <source>
        <dbReference type="ARBA" id="ARBA00022777"/>
    </source>
</evidence>
<evidence type="ECO:0000313" key="9">
    <source>
        <dbReference type="EMBL" id="MBD3364856.1"/>
    </source>
</evidence>
<evidence type="ECO:0000256" key="1">
    <source>
        <dbReference type="ARBA" id="ARBA00000085"/>
    </source>
</evidence>
<name>A0A9D5QDA4_UNCW3</name>
<dbReference type="CDD" id="cd00082">
    <property type="entry name" value="HisKA"/>
    <property type="match status" value="1"/>
</dbReference>
<keyword evidence="5" id="KW-0418">Kinase</keyword>
<evidence type="ECO:0000259" key="7">
    <source>
        <dbReference type="PROSITE" id="PS50112"/>
    </source>
</evidence>
<dbReference type="PANTHER" id="PTHR43304:SF1">
    <property type="entry name" value="PAC DOMAIN-CONTAINING PROTEIN"/>
    <property type="match status" value="1"/>
</dbReference>
<dbReference type="SMART" id="SM00086">
    <property type="entry name" value="PAC"/>
    <property type="match status" value="7"/>
</dbReference>
<feature type="domain" description="PAC" evidence="8">
    <location>
        <begin position="418"/>
        <end position="468"/>
    </location>
</feature>
<dbReference type="Pfam" id="PF02518">
    <property type="entry name" value="HATPase_c"/>
    <property type="match status" value="1"/>
</dbReference>
<reference evidence="9" key="1">
    <citation type="submission" date="2019-11" db="EMBL/GenBank/DDBJ databases">
        <title>Microbial mats filling the niche in hypersaline microbial mats.</title>
        <authorList>
            <person name="Wong H.L."/>
            <person name="Macleod F.I."/>
            <person name="White R.A. III"/>
            <person name="Burns B.P."/>
        </authorList>
    </citation>
    <scope>NUCLEOTIDE SEQUENCE</scope>
    <source>
        <strain evidence="9">Bin_327</strain>
    </source>
</reference>
<feature type="domain" description="PAS" evidence="7">
    <location>
        <begin position="469"/>
        <end position="514"/>
    </location>
</feature>
<keyword evidence="4" id="KW-0808">Transferase</keyword>
<dbReference type="SUPFAM" id="SSF55874">
    <property type="entry name" value="ATPase domain of HSP90 chaperone/DNA topoisomerase II/histidine kinase"/>
    <property type="match status" value="1"/>
</dbReference>
<dbReference type="PANTHER" id="PTHR43304">
    <property type="entry name" value="PHYTOCHROME-LIKE PROTEIN CPH1"/>
    <property type="match status" value="1"/>
</dbReference>
<dbReference type="Pfam" id="PF13185">
    <property type="entry name" value="GAF_2"/>
    <property type="match status" value="1"/>
</dbReference>
<dbReference type="SUPFAM" id="SSF55781">
    <property type="entry name" value="GAF domain-like"/>
    <property type="match status" value="1"/>
</dbReference>
<dbReference type="PROSITE" id="PS50113">
    <property type="entry name" value="PAC"/>
    <property type="match status" value="4"/>
</dbReference>
<proteinExistence type="predicted"/>
<comment type="catalytic activity">
    <reaction evidence="1">
        <text>ATP + protein L-histidine = ADP + protein N-phospho-L-histidine.</text>
        <dbReference type="EC" id="2.7.13.3"/>
    </reaction>
</comment>
<comment type="caution">
    <text evidence="9">The sequence shown here is derived from an EMBL/GenBank/DDBJ whole genome shotgun (WGS) entry which is preliminary data.</text>
</comment>
<feature type="domain" description="PAC" evidence="8">
    <location>
        <begin position="3"/>
        <end position="55"/>
    </location>
</feature>
<dbReference type="InterPro" id="IPR036890">
    <property type="entry name" value="HATPase_C_sf"/>
</dbReference>
<dbReference type="Gene3D" id="3.30.450.40">
    <property type="match status" value="1"/>
</dbReference>
<dbReference type="InterPro" id="IPR003594">
    <property type="entry name" value="HATPase_dom"/>
</dbReference>
<dbReference type="CDD" id="cd00075">
    <property type="entry name" value="HATPase"/>
    <property type="match status" value="1"/>
</dbReference>
<feature type="domain" description="PAS" evidence="7">
    <location>
        <begin position="216"/>
        <end position="291"/>
    </location>
</feature>
<dbReference type="InterPro" id="IPR035965">
    <property type="entry name" value="PAS-like_dom_sf"/>
</dbReference>
<dbReference type="Pfam" id="PF13426">
    <property type="entry name" value="PAS_9"/>
    <property type="match status" value="3"/>
</dbReference>
<dbReference type="PROSITE" id="PS50112">
    <property type="entry name" value="PAS"/>
    <property type="match status" value="6"/>
</dbReference>
<dbReference type="InterPro" id="IPR001610">
    <property type="entry name" value="PAC"/>
</dbReference>
<dbReference type="SUPFAM" id="SSF47384">
    <property type="entry name" value="Homodimeric domain of signal transducing histidine kinase"/>
    <property type="match status" value="1"/>
</dbReference>
<feature type="domain" description="PAC" evidence="8">
    <location>
        <begin position="783"/>
        <end position="834"/>
    </location>
</feature>
<evidence type="ECO:0000256" key="3">
    <source>
        <dbReference type="ARBA" id="ARBA00022553"/>
    </source>
</evidence>
<evidence type="ECO:0000256" key="4">
    <source>
        <dbReference type="ARBA" id="ARBA00022679"/>
    </source>
</evidence>
<dbReference type="Gene3D" id="3.30.450.20">
    <property type="entry name" value="PAS domain"/>
    <property type="match status" value="7"/>
</dbReference>
<dbReference type="InterPro" id="IPR052162">
    <property type="entry name" value="Sensor_kinase/Photoreceptor"/>
</dbReference>
<evidence type="ECO:0000259" key="8">
    <source>
        <dbReference type="PROSITE" id="PS50113"/>
    </source>
</evidence>
<evidence type="ECO:0000313" key="10">
    <source>
        <dbReference type="Proteomes" id="UP000630660"/>
    </source>
</evidence>
<dbReference type="InterPro" id="IPR036097">
    <property type="entry name" value="HisK_dim/P_sf"/>
</dbReference>
<feature type="domain" description="PAS" evidence="7">
    <location>
        <begin position="835"/>
        <end position="891"/>
    </location>
</feature>
<dbReference type="InterPro" id="IPR000014">
    <property type="entry name" value="PAS"/>
</dbReference>
<dbReference type="SMART" id="SM00388">
    <property type="entry name" value="HisKA"/>
    <property type="match status" value="1"/>
</dbReference>
<protein>
    <recommendedName>
        <fullName evidence="2">histidine kinase</fullName>
        <ecNumber evidence="2">2.7.13.3</ecNumber>
    </recommendedName>
</protein>
<dbReference type="CDD" id="cd00130">
    <property type="entry name" value="PAS"/>
    <property type="match status" value="5"/>
</dbReference>
<dbReference type="Gene3D" id="3.30.565.10">
    <property type="entry name" value="Histidine kinase-like ATPase, C-terminal domain"/>
    <property type="match status" value="1"/>
</dbReference>
<dbReference type="Gene3D" id="1.10.287.130">
    <property type="match status" value="1"/>
</dbReference>
<accession>A0A9D5QDA4</accession>
<feature type="domain" description="PAS" evidence="7">
    <location>
        <begin position="712"/>
        <end position="764"/>
    </location>
</feature>
<feature type="domain" description="PAS" evidence="7">
    <location>
        <begin position="344"/>
        <end position="418"/>
    </location>
</feature>
<dbReference type="PROSITE" id="PS50109">
    <property type="entry name" value="HIS_KIN"/>
    <property type="match status" value="1"/>
</dbReference>
<dbReference type="InterPro" id="IPR005467">
    <property type="entry name" value="His_kinase_dom"/>
</dbReference>
<evidence type="ECO:0000256" key="2">
    <source>
        <dbReference type="ARBA" id="ARBA00012438"/>
    </source>
</evidence>
<feature type="domain" description="PAS" evidence="7">
    <location>
        <begin position="591"/>
        <end position="662"/>
    </location>
</feature>
<dbReference type="SMART" id="SM00387">
    <property type="entry name" value="HATPase_c"/>
    <property type="match status" value="1"/>
</dbReference>
<dbReference type="GO" id="GO:0000155">
    <property type="term" value="F:phosphorelay sensor kinase activity"/>
    <property type="evidence" value="ECO:0007669"/>
    <property type="project" value="InterPro"/>
</dbReference>